<evidence type="ECO:0000256" key="11">
    <source>
        <dbReference type="ARBA" id="ARBA00022884"/>
    </source>
</evidence>
<feature type="domain" description="TRNA-binding" evidence="16">
    <location>
        <begin position="43"/>
        <end position="146"/>
    </location>
</feature>
<keyword evidence="9" id="KW-0547">Nucleotide-binding</keyword>
<sequence>HLLNRIDSKDVEQMISDSVESDTTDAPGHLKDEPLAPEITIDDFSKIDLRVALVLEANLVDGADKLLRLTLDLGGETRNVFAGIKSDYEPSALIGKKVIMVANLAARKMRFGESEGMILAASGSDDSNGIFVIQPDEGAEPGMRVR</sequence>
<dbReference type="GO" id="GO:0005524">
    <property type="term" value="F:ATP binding"/>
    <property type="evidence" value="ECO:0007669"/>
    <property type="project" value="UniProtKB-KW"/>
</dbReference>
<comment type="subunit">
    <text evidence="3">Homodimer.</text>
</comment>
<keyword evidence="13" id="KW-0030">Aminoacyl-tRNA synthetase</keyword>
<comment type="subcellular location">
    <subcellularLocation>
        <location evidence="2">Cytoplasm</location>
    </subcellularLocation>
</comment>
<evidence type="ECO:0000256" key="12">
    <source>
        <dbReference type="ARBA" id="ARBA00022917"/>
    </source>
</evidence>
<protein>
    <recommendedName>
        <fullName evidence="5">Methionine--tRNA ligase</fullName>
        <ecNumber evidence="4">6.1.1.10</ecNumber>
    </recommendedName>
    <alternativeName>
        <fullName evidence="14">Methionyl-tRNA synthetase</fullName>
    </alternativeName>
</protein>
<keyword evidence="7" id="KW-0820">tRNA-binding</keyword>
<dbReference type="NCBIfam" id="TIGR00399">
    <property type="entry name" value="metG_C_term"/>
    <property type="match status" value="1"/>
</dbReference>
<evidence type="ECO:0000256" key="2">
    <source>
        <dbReference type="ARBA" id="ARBA00004496"/>
    </source>
</evidence>
<dbReference type="InterPro" id="IPR002547">
    <property type="entry name" value="tRNA-bd_dom"/>
</dbReference>
<evidence type="ECO:0000256" key="7">
    <source>
        <dbReference type="ARBA" id="ARBA00022555"/>
    </source>
</evidence>
<dbReference type="GO" id="GO:0000049">
    <property type="term" value="F:tRNA binding"/>
    <property type="evidence" value="ECO:0007669"/>
    <property type="project" value="UniProtKB-KW"/>
</dbReference>
<name>A0A382PHD4_9ZZZZ</name>
<evidence type="ECO:0000256" key="14">
    <source>
        <dbReference type="ARBA" id="ARBA00030904"/>
    </source>
</evidence>
<dbReference type="EC" id="6.1.1.10" evidence="4"/>
<evidence type="ECO:0000256" key="6">
    <source>
        <dbReference type="ARBA" id="ARBA00022490"/>
    </source>
</evidence>
<dbReference type="GO" id="GO:0005737">
    <property type="term" value="C:cytoplasm"/>
    <property type="evidence" value="ECO:0007669"/>
    <property type="project" value="UniProtKB-SubCell"/>
</dbReference>
<dbReference type="Pfam" id="PF01588">
    <property type="entry name" value="tRNA_bind"/>
    <property type="match status" value="1"/>
</dbReference>
<keyword evidence="10" id="KW-0067">ATP-binding</keyword>
<evidence type="ECO:0000256" key="1">
    <source>
        <dbReference type="ARBA" id="ARBA00003314"/>
    </source>
</evidence>
<dbReference type="CDD" id="cd02800">
    <property type="entry name" value="tRNA_bind_EcMetRS_like"/>
    <property type="match status" value="1"/>
</dbReference>
<evidence type="ECO:0000256" key="5">
    <source>
        <dbReference type="ARBA" id="ARBA00018753"/>
    </source>
</evidence>
<evidence type="ECO:0000256" key="4">
    <source>
        <dbReference type="ARBA" id="ARBA00012838"/>
    </source>
</evidence>
<dbReference type="Gene3D" id="2.40.50.140">
    <property type="entry name" value="Nucleic acid-binding proteins"/>
    <property type="match status" value="1"/>
</dbReference>
<evidence type="ECO:0000256" key="13">
    <source>
        <dbReference type="ARBA" id="ARBA00023146"/>
    </source>
</evidence>
<dbReference type="FunFam" id="2.40.50.140:FF:000042">
    <property type="entry name" value="Methionine--tRNA ligase"/>
    <property type="match status" value="1"/>
</dbReference>
<dbReference type="GO" id="GO:0004825">
    <property type="term" value="F:methionine-tRNA ligase activity"/>
    <property type="evidence" value="ECO:0007669"/>
    <property type="project" value="UniProtKB-EC"/>
</dbReference>
<evidence type="ECO:0000313" key="17">
    <source>
        <dbReference type="EMBL" id="SVC72055.1"/>
    </source>
</evidence>
<dbReference type="PANTHER" id="PTHR11586">
    <property type="entry name" value="TRNA-AMINOACYLATION COFACTOR ARC1 FAMILY MEMBER"/>
    <property type="match status" value="1"/>
</dbReference>
<dbReference type="SUPFAM" id="SSF50249">
    <property type="entry name" value="Nucleic acid-binding proteins"/>
    <property type="match status" value="1"/>
</dbReference>
<keyword evidence="8" id="KW-0436">Ligase</keyword>
<evidence type="ECO:0000256" key="9">
    <source>
        <dbReference type="ARBA" id="ARBA00022741"/>
    </source>
</evidence>
<keyword evidence="12" id="KW-0648">Protein biosynthesis</keyword>
<comment type="function">
    <text evidence="1">Is required not only for elongation of protein synthesis but also for the initiation of all mRNA translation through initiator tRNA(fMet) aminoacylation.</text>
</comment>
<reference evidence="17" key="1">
    <citation type="submission" date="2018-05" db="EMBL/GenBank/DDBJ databases">
        <authorList>
            <person name="Lanie J.A."/>
            <person name="Ng W.-L."/>
            <person name="Kazmierczak K.M."/>
            <person name="Andrzejewski T.M."/>
            <person name="Davidsen T.M."/>
            <person name="Wayne K.J."/>
            <person name="Tettelin H."/>
            <person name="Glass J.I."/>
            <person name="Rusch D."/>
            <person name="Podicherti R."/>
            <person name="Tsui H.-C.T."/>
            <person name="Winkler M.E."/>
        </authorList>
    </citation>
    <scope>NUCLEOTIDE SEQUENCE</scope>
</reference>
<dbReference type="InterPro" id="IPR051270">
    <property type="entry name" value="Tyrosine-tRNA_ligase_regulator"/>
</dbReference>
<evidence type="ECO:0000256" key="8">
    <source>
        <dbReference type="ARBA" id="ARBA00022598"/>
    </source>
</evidence>
<dbReference type="GO" id="GO:0006431">
    <property type="term" value="P:methionyl-tRNA aminoacylation"/>
    <property type="evidence" value="ECO:0007669"/>
    <property type="project" value="InterPro"/>
</dbReference>
<dbReference type="InterPro" id="IPR004495">
    <property type="entry name" value="Met-tRNA-synth_bsu_C"/>
</dbReference>
<evidence type="ECO:0000259" key="16">
    <source>
        <dbReference type="PROSITE" id="PS50886"/>
    </source>
</evidence>
<dbReference type="PANTHER" id="PTHR11586:SF37">
    <property type="entry name" value="TRNA-BINDING DOMAIN-CONTAINING PROTEIN"/>
    <property type="match status" value="1"/>
</dbReference>
<organism evidence="17">
    <name type="scientific">marine metagenome</name>
    <dbReference type="NCBI Taxonomy" id="408172"/>
    <lineage>
        <taxon>unclassified sequences</taxon>
        <taxon>metagenomes</taxon>
        <taxon>ecological metagenomes</taxon>
    </lineage>
</organism>
<dbReference type="PROSITE" id="PS50886">
    <property type="entry name" value="TRBD"/>
    <property type="match status" value="1"/>
</dbReference>
<dbReference type="EMBL" id="UINC01107003">
    <property type="protein sequence ID" value="SVC72055.1"/>
    <property type="molecule type" value="Genomic_DNA"/>
</dbReference>
<proteinExistence type="predicted"/>
<dbReference type="InterPro" id="IPR012340">
    <property type="entry name" value="NA-bd_OB-fold"/>
</dbReference>
<evidence type="ECO:0000256" key="15">
    <source>
        <dbReference type="ARBA" id="ARBA00047364"/>
    </source>
</evidence>
<keyword evidence="11" id="KW-0694">RNA-binding</keyword>
<accession>A0A382PHD4</accession>
<dbReference type="AlphaFoldDB" id="A0A382PHD4"/>
<evidence type="ECO:0000256" key="10">
    <source>
        <dbReference type="ARBA" id="ARBA00022840"/>
    </source>
</evidence>
<keyword evidence="6" id="KW-0963">Cytoplasm</keyword>
<feature type="non-terminal residue" evidence="17">
    <location>
        <position position="1"/>
    </location>
</feature>
<evidence type="ECO:0000256" key="3">
    <source>
        <dbReference type="ARBA" id="ARBA00011738"/>
    </source>
</evidence>
<gene>
    <name evidence="17" type="ORF">METZ01_LOCUS324909</name>
</gene>
<comment type="catalytic activity">
    <reaction evidence="15">
        <text>tRNA(Met) + L-methionine + ATP = L-methionyl-tRNA(Met) + AMP + diphosphate</text>
        <dbReference type="Rhea" id="RHEA:13481"/>
        <dbReference type="Rhea" id="RHEA-COMP:9667"/>
        <dbReference type="Rhea" id="RHEA-COMP:9698"/>
        <dbReference type="ChEBI" id="CHEBI:30616"/>
        <dbReference type="ChEBI" id="CHEBI:33019"/>
        <dbReference type="ChEBI" id="CHEBI:57844"/>
        <dbReference type="ChEBI" id="CHEBI:78442"/>
        <dbReference type="ChEBI" id="CHEBI:78530"/>
        <dbReference type="ChEBI" id="CHEBI:456215"/>
        <dbReference type="EC" id="6.1.1.10"/>
    </reaction>
</comment>